<dbReference type="AlphaFoldDB" id="A0A6N8EEL1"/>
<reference evidence="1 2" key="1">
    <citation type="submission" date="2019-11" db="EMBL/GenBank/DDBJ databases">
        <title>Whole-genome sequence of the anaerobic purple sulfur bacterium Allochromatium palmeri DSM 15591.</title>
        <authorList>
            <person name="Kyndt J.A."/>
            <person name="Meyer T.E."/>
        </authorList>
    </citation>
    <scope>NUCLEOTIDE SEQUENCE [LARGE SCALE GENOMIC DNA]</scope>
    <source>
        <strain evidence="1 2">DSM 15591</strain>
    </source>
</reference>
<evidence type="ECO:0000313" key="1">
    <source>
        <dbReference type="EMBL" id="MTW22665.1"/>
    </source>
</evidence>
<dbReference type="CDD" id="cd16441">
    <property type="entry name" value="beta_Kdo_transferase_KpsS"/>
    <property type="match status" value="1"/>
</dbReference>
<accession>A0A6N8EEL1</accession>
<dbReference type="OrthoDB" id="9794206at2"/>
<organism evidence="1 2">
    <name type="scientific">Allochromatium palmeri</name>
    <dbReference type="NCBI Taxonomy" id="231048"/>
    <lineage>
        <taxon>Bacteria</taxon>
        <taxon>Pseudomonadati</taxon>
        <taxon>Pseudomonadota</taxon>
        <taxon>Gammaproteobacteria</taxon>
        <taxon>Chromatiales</taxon>
        <taxon>Chromatiaceae</taxon>
        <taxon>Allochromatium</taxon>
    </lineage>
</organism>
<dbReference type="EMBL" id="WNKT01000048">
    <property type="protein sequence ID" value="MTW22665.1"/>
    <property type="molecule type" value="Genomic_DNA"/>
</dbReference>
<dbReference type="Proteomes" id="UP000434044">
    <property type="component" value="Unassembled WGS sequence"/>
</dbReference>
<keyword evidence="2" id="KW-1185">Reference proteome</keyword>
<dbReference type="Pfam" id="PF05159">
    <property type="entry name" value="Capsule_synth"/>
    <property type="match status" value="1"/>
</dbReference>
<proteinExistence type="predicted"/>
<protein>
    <submittedName>
        <fullName evidence="1">Capsular biosynthesis protein</fullName>
    </submittedName>
</protein>
<dbReference type="GO" id="GO:0000271">
    <property type="term" value="P:polysaccharide biosynthetic process"/>
    <property type="evidence" value="ECO:0007669"/>
    <property type="project" value="InterPro"/>
</dbReference>
<dbReference type="InterPro" id="IPR007833">
    <property type="entry name" value="Capsule_polysaccharide_synth"/>
</dbReference>
<dbReference type="GO" id="GO:0015774">
    <property type="term" value="P:polysaccharide transport"/>
    <property type="evidence" value="ECO:0007669"/>
    <property type="project" value="InterPro"/>
</dbReference>
<name>A0A6N8EEL1_9GAMM</name>
<comment type="caution">
    <text evidence="1">The sequence shown here is derived from an EMBL/GenBank/DDBJ whole genome shotgun (WGS) entry which is preliminary data.</text>
</comment>
<dbReference type="RefSeq" id="WP_155451230.1">
    <property type="nucleotide sequence ID" value="NZ_WNKT01000048.1"/>
</dbReference>
<sequence>MLSAFSNKRVLLLQGPMGPFFWRLRHDLESAGAQVFKVNFCAGDRLYYPANTIEYCGTLEGWPTFLSQLIARHAIDTVMLFGDCRHYHIVVPHVVRWRHVALYVFEEGYLRPDFITIERGGANNFSSLPRDPGFYRALELPPPKLLHPLPVKHAFSRAAVFATIYALTNALFRWRYPHYQHHRPLAPLSQAYYWLRSGWRKFWFRQREVGVERLLFGPLAGRFFLAPLQTHNDAQISVHSHYSTIEEFIEDVLISFVRTAKPEHHLVFKHHPLDRGYCDYTHFLGHMITKYALEGRVHYVHDVHLPTLLDKALGTVVINSTVGLSSLLHDTPVCVMGDPIYNIPGLTFQGALDEFWLAPGRIDRELYERFRGWLLTHNQANGNFYRPLTTLPNRTGVAWPPDLGLPIAPPIPSIREPATLNTEPNLAPPSYGAGELRLIARASTEL</sequence>
<evidence type="ECO:0000313" key="2">
    <source>
        <dbReference type="Proteomes" id="UP000434044"/>
    </source>
</evidence>
<gene>
    <name evidence="1" type="ORF">GJ668_16480</name>
</gene>